<organism evidence="3">
    <name type="scientific">Pyrodinium bahamense</name>
    <dbReference type="NCBI Taxonomy" id="73915"/>
    <lineage>
        <taxon>Eukaryota</taxon>
        <taxon>Sar</taxon>
        <taxon>Alveolata</taxon>
        <taxon>Dinophyceae</taxon>
        <taxon>Gonyaulacales</taxon>
        <taxon>Pyrocystaceae</taxon>
        <taxon>Pyrodinium</taxon>
    </lineage>
</organism>
<keyword evidence="2" id="KW-0812">Transmembrane</keyword>
<dbReference type="EMBL" id="HBEG01027253">
    <property type="protein sequence ID" value="CAD8363761.1"/>
    <property type="molecule type" value="Transcribed_RNA"/>
</dbReference>
<feature type="transmembrane region" description="Helical" evidence="2">
    <location>
        <begin position="53"/>
        <end position="70"/>
    </location>
</feature>
<feature type="transmembrane region" description="Helical" evidence="2">
    <location>
        <begin position="100"/>
        <end position="121"/>
    </location>
</feature>
<gene>
    <name evidence="3" type="ORF">PBAH0796_LOCUS16533</name>
</gene>
<keyword evidence="2" id="KW-1133">Transmembrane helix</keyword>
<sequence length="565" mass="59702">MALLETSWLRPRSRAVMNWTWECFAMLVFAGFALSCCAVRLWSPILDGQEADLSLIFALSALLVSAGVCVPFRLRVFGVLALLIMFLGAGLLAIRHESLAAAVVNILLFGVVGALSFCASWQRNNSLQWANRFLASEDSQIRAASSGWSSASSPDARMHTIVPIEDPVPLGRPMLPGAVPLPREASPKASPPASSSVANPQRHPSGAHATRVQPADPGHGPKPKAQPTLDEIMCDEGSVFSFEDGCSLTYSKATGSVASRGTYEVPGTSSNINMAVLNASPNEPRPPSVALAAAREVHAITNAAILQVARLALAEERERGDQRVECERRRGARRVKDERFRYRILAAQGARAQSKLTPAGPDAASGGQAPQQGSPASSSGAPGHGQAPPGAAASSVSTSGTSRHHQGSSSSITSSSSASQPQSQHVSSRGSEFDGHWVADLSPFAGMPSEEFPSVWLHSFDIRGQAVTDGNGGSLALEYNGGRAYLQGGLLSIQAGMLIRVGRSGRTLWYHRMEVEHAAGRPSYGAWGSEQDPEAEQTQETARSISETSLTAQLLELLGPFSAAQ</sequence>
<feature type="compositionally biased region" description="Low complexity" evidence="1">
    <location>
        <begin position="187"/>
        <end position="200"/>
    </location>
</feature>
<feature type="transmembrane region" description="Helical" evidence="2">
    <location>
        <begin position="21"/>
        <end position="41"/>
    </location>
</feature>
<name>A0A7S0AH92_9DINO</name>
<feature type="region of interest" description="Disordered" evidence="1">
    <location>
        <begin position="173"/>
        <end position="228"/>
    </location>
</feature>
<feature type="region of interest" description="Disordered" evidence="1">
    <location>
        <begin position="523"/>
        <end position="545"/>
    </location>
</feature>
<feature type="region of interest" description="Disordered" evidence="1">
    <location>
        <begin position="349"/>
        <end position="431"/>
    </location>
</feature>
<protein>
    <submittedName>
        <fullName evidence="3">Uncharacterized protein</fullName>
    </submittedName>
</protein>
<proteinExistence type="predicted"/>
<evidence type="ECO:0000256" key="2">
    <source>
        <dbReference type="SAM" id="Phobius"/>
    </source>
</evidence>
<keyword evidence="2" id="KW-0472">Membrane</keyword>
<accession>A0A7S0AH92</accession>
<feature type="transmembrane region" description="Helical" evidence="2">
    <location>
        <begin position="77"/>
        <end position="94"/>
    </location>
</feature>
<reference evidence="3" key="1">
    <citation type="submission" date="2021-01" db="EMBL/GenBank/DDBJ databases">
        <authorList>
            <person name="Corre E."/>
            <person name="Pelletier E."/>
            <person name="Niang G."/>
            <person name="Scheremetjew M."/>
            <person name="Finn R."/>
            <person name="Kale V."/>
            <person name="Holt S."/>
            <person name="Cochrane G."/>
            <person name="Meng A."/>
            <person name="Brown T."/>
            <person name="Cohen L."/>
        </authorList>
    </citation>
    <scope>NUCLEOTIDE SEQUENCE</scope>
    <source>
        <strain evidence="3">Pbaha01</strain>
    </source>
</reference>
<feature type="compositionally biased region" description="Low complexity" evidence="1">
    <location>
        <begin position="358"/>
        <end position="428"/>
    </location>
</feature>
<evidence type="ECO:0000256" key="1">
    <source>
        <dbReference type="SAM" id="MobiDB-lite"/>
    </source>
</evidence>
<evidence type="ECO:0000313" key="3">
    <source>
        <dbReference type="EMBL" id="CAD8363761.1"/>
    </source>
</evidence>
<dbReference type="AlphaFoldDB" id="A0A7S0AH92"/>